<dbReference type="PANTHER" id="PTHR33365:SF7">
    <property type="entry name" value="TAT PATHWAY SIGNAL SEQUENCE"/>
    <property type="match status" value="1"/>
</dbReference>
<keyword evidence="2" id="KW-0812">Transmembrane</keyword>
<reference evidence="3 4" key="1">
    <citation type="journal article" date="2018" name="Sci. Rep.">
        <title>Comparative genomics provides insights into the lifestyle and reveals functional heterogeneity of dark septate endophytic fungi.</title>
        <authorList>
            <person name="Knapp D.G."/>
            <person name="Nemeth J.B."/>
            <person name="Barry K."/>
            <person name="Hainaut M."/>
            <person name="Henrissat B."/>
            <person name="Johnson J."/>
            <person name="Kuo A."/>
            <person name="Lim J.H.P."/>
            <person name="Lipzen A."/>
            <person name="Nolan M."/>
            <person name="Ohm R.A."/>
            <person name="Tamas L."/>
            <person name="Grigoriev I.V."/>
            <person name="Spatafora J.W."/>
            <person name="Nagy L.G."/>
            <person name="Kovacs G.M."/>
        </authorList>
    </citation>
    <scope>NUCLEOTIDE SEQUENCE [LARGE SCALE GENOMIC DNA]</scope>
    <source>
        <strain evidence="3 4">DSE2036</strain>
    </source>
</reference>
<dbReference type="InterPro" id="IPR021765">
    <property type="entry name" value="UstYa-like"/>
</dbReference>
<comment type="similarity">
    <text evidence="1">Belongs to the ustYa family.</text>
</comment>
<evidence type="ECO:0000313" key="3">
    <source>
        <dbReference type="EMBL" id="PVH97401.1"/>
    </source>
</evidence>
<dbReference type="PANTHER" id="PTHR33365">
    <property type="entry name" value="YALI0B05434P"/>
    <property type="match status" value="1"/>
</dbReference>
<dbReference type="STRING" id="97972.A0A2V1DHB0"/>
<dbReference type="Proteomes" id="UP000244855">
    <property type="component" value="Unassembled WGS sequence"/>
</dbReference>
<evidence type="ECO:0000256" key="1">
    <source>
        <dbReference type="ARBA" id="ARBA00035112"/>
    </source>
</evidence>
<protein>
    <recommendedName>
        <fullName evidence="5">Tat pathway signal sequence</fullName>
    </recommendedName>
</protein>
<organism evidence="3 4">
    <name type="scientific">Periconia macrospinosa</name>
    <dbReference type="NCBI Taxonomy" id="97972"/>
    <lineage>
        <taxon>Eukaryota</taxon>
        <taxon>Fungi</taxon>
        <taxon>Dikarya</taxon>
        <taxon>Ascomycota</taxon>
        <taxon>Pezizomycotina</taxon>
        <taxon>Dothideomycetes</taxon>
        <taxon>Pleosporomycetidae</taxon>
        <taxon>Pleosporales</taxon>
        <taxon>Massarineae</taxon>
        <taxon>Periconiaceae</taxon>
        <taxon>Periconia</taxon>
    </lineage>
</organism>
<feature type="transmembrane region" description="Helical" evidence="2">
    <location>
        <begin position="38"/>
        <end position="62"/>
    </location>
</feature>
<accession>A0A2V1DHB0</accession>
<gene>
    <name evidence="3" type="ORF">DM02DRAFT_674158</name>
</gene>
<keyword evidence="4" id="KW-1185">Reference proteome</keyword>
<evidence type="ECO:0000313" key="4">
    <source>
        <dbReference type="Proteomes" id="UP000244855"/>
    </source>
</evidence>
<dbReference type="AlphaFoldDB" id="A0A2V1DHB0"/>
<name>A0A2V1DHB0_9PLEO</name>
<keyword evidence="2" id="KW-1133">Transmembrane helix</keyword>
<sequence>MKEENSSEPLLYDEEDTSYATWKESQMFSSSSRIRKSFVLWVINFFTSLCSAIFLLFLLAFFCPQFLVYCLQNMPGSEAEYAYKHFPLRDDIRWVKLPGDPEYWSNMLYMGEASPESDMAWNELIRRHGFRALDSEAQRLNLTSSLPLEKGGMSASLGVDHNLHCLRHFKQWYFKDYYYANKTEEDLAWIEGHTLHCLETLRKSVMCFPDLNLSPYYMDPGEPHHPTHISTWGVKQCVDYDMLNRGLDGRRYPRSEYPEEVKELLDAANRG</sequence>
<dbReference type="Pfam" id="PF11807">
    <property type="entry name" value="UstYa"/>
    <property type="match status" value="1"/>
</dbReference>
<dbReference type="OrthoDB" id="3687641at2759"/>
<evidence type="ECO:0008006" key="5">
    <source>
        <dbReference type="Google" id="ProtNLM"/>
    </source>
</evidence>
<keyword evidence="2" id="KW-0472">Membrane</keyword>
<proteinExistence type="inferred from homology"/>
<dbReference type="GO" id="GO:0043386">
    <property type="term" value="P:mycotoxin biosynthetic process"/>
    <property type="evidence" value="ECO:0007669"/>
    <property type="project" value="InterPro"/>
</dbReference>
<dbReference type="EMBL" id="KZ805437">
    <property type="protein sequence ID" value="PVH97401.1"/>
    <property type="molecule type" value="Genomic_DNA"/>
</dbReference>
<evidence type="ECO:0000256" key="2">
    <source>
        <dbReference type="SAM" id="Phobius"/>
    </source>
</evidence>